<dbReference type="Pfam" id="PF11915">
    <property type="entry name" value="DUF3433"/>
    <property type="match status" value="2"/>
</dbReference>
<name>A0ABR3G8R8_9PEZI</name>
<keyword evidence="3" id="KW-1185">Reference proteome</keyword>
<protein>
    <submittedName>
        <fullName evidence="2">Uncharacterized protein</fullName>
    </submittedName>
</protein>
<keyword evidence="1" id="KW-0812">Transmembrane</keyword>
<feature type="transmembrane region" description="Helical" evidence="1">
    <location>
        <begin position="35"/>
        <end position="59"/>
    </location>
</feature>
<proteinExistence type="predicted"/>
<evidence type="ECO:0000256" key="1">
    <source>
        <dbReference type="SAM" id="Phobius"/>
    </source>
</evidence>
<dbReference type="PANTHER" id="PTHR37544:SF3">
    <property type="entry name" value="SPRAY"/>
    <property type="match status" value="1"/>
</dbReference>
<feature type="transmembrane region" description="Helical" evidence="1">
    <location>
        <begin position="435"/>
        <end position="457"/>
    </location>
</feature>
<keyword evidence="1" id="KW-0472">Membrane</keyword>
<keyword evidence="1" id="KW-1133">Transmembrane helix</keyword>
<gene>
    <name evidence="2" type="ORF">Q9L58_009029</name>
</gene>
<evidence type="ECO:0000313" key="3">
    <source>
        <dbReference type="Proteomes" id="UP001447188"/>
    </source>
</evidence>
<feature type="transmembrane region" description="Helical" evidence="1">
    <location>
        <begin position="1003"/>
        <end position="1026"/>
    </location>
</feature>
<dbReference type="EMBL" id="JBBBZM010000187">
    <property type="protein sequence ID" value="KAL0632097.1"/>
    <property type="molecule type" value="Genomic_DNA"/>
</dbReference>
<evidence type="ECO:0000313" key="2">
    <source>
        <dbReference type="EMBL" id="KAL0632097.1"/>
    </source>
</evidence>
<dbReference type="PANTHER" id="PTHR37544">
    <property type="entry name" value="SPRAY-RELATED"/>
    <property type="match status" value="1"/>
</dbReference>
<comment type="caution">
    <text evidence="2">The sequence shown here is derived from an EMBL/GenBank/DDBJ whole genome shotgun (WGS) entry which is preliminary data.</text>
</comment>
<accession>A0ABR3G8R8</accession>
<feature type="transmembrane region" description="Helical" evidence="1">
    <location>
        <begin position="594"/>
        <end position="620"/>
    </location>
</feature>
<dbReference type="Proteomes" id="UP001447188">
    <property type="component" value="Unassembled WGS sequence"/>
</dbReference>
<dbReference type="InterPro" id="IPR021840">
    <property type="entry name" value="DUF3433"/>
</dbReference>
<feature type="transmembrane region" description="Helical" evidence="1">
    <location>
        <begin position="553"/>
        <end position="574"/>
    </location>
</feature>
<feature type="transmembrane region" description="Helical" evidence="1">
    <location>
        <begin position="659"/>
        <end position="682"/>
    </location>
</feature>
<sequence>MSVPEGALAQDSILLDYPYRFPLLTPILALKRRHFVVMLSSCILLLTNFLITPLASGIFDDTIIKRFTGPATLGRIKSLEGHSGPFSTEFTYAAYDYQWQNGTLPKFVTPAYAILPVRLIGDSTADEIWIADTTLFEADLSCENAITTPIKAQNSKAVGLVLTSPLNNRHNCIIWDTGVDAWIACSNGTQLVEDPTPERYDYIPFAAPWTSLAYQVGGNDSETTMYLWASARESPTNSNSTESLLPLKQTAIFCQASYNSEYVTAELAMPSGDITSVKRTGNRTPFTRPAGFTEMINGALDNYTDAPAQYIDSVGRVVGLGYRPELLPNVDTFLSRRLGHRPPNLTYKYSSKTARSNSMVALENVYTLPAYALYNQTTESLEELLDPTVLAEIYRNELRLLFSLVVALELVDHEATVPVTISRVAHTMSFAVSNLWARGAQGALLVVALMTAILGVLNHGRRCELDGEPNSLAAALHLLAESPQLCAQVENAEFHKDMDLQRLLIASGCRYKLVRGQERGPTIQVTGEVGEKLTDRSEPWMGATLWTIRTRTAVGLVLFFFLVEGLLLVVYFMGKIHDGYPMLGGLNSFEYKLLYSYIPIAIGIAVEPILVTVASSYCMLAPYEKLRRRYAPSKHSLAVDYDKSPPHFQLARTMRARDVGLAALTIAILLSNVLAVALSGLFSLSYASLTVLRDVQTSGIPIMKGNVNGQDWEIFYPLTANLLDGKELPTWTTQDSYIIPFYPVDATDVTEYEGTTVSIRAEISCRAFHREMIPLNPLPSTPGHTELDIALLMGDECFAGGSGNSTTVISLPSDDIMGFSDHCGRAFFAGWVEQPGSPHPNNSQSPNQNYLDAAMVSCTFVEMASELTATINNAHQVITTTNSRPLTAGEIAAMYPTNISTPGDLVRAVANAISPSTFAVGTHSNLVWVNFFMATLTPSIIRHLPNVTHIPSTTDLASAFEDVFQRLFAISLRLYAEEIFSAGNSSVSSGTAIVLKQRVKVNFTMFILTAVILVYTIVVLLVVYMWRRPQIYGYLPTSLSGMYALLYASNAKEYCGPGSNPAERALALSGTYAYGTFVGADGRRHYGVNRESEEGAEVGEQNGEK</sequence>
<reference evidence="2 3" key="1">
    <citation type="submission" date="2024-02" db="EMBL/GenBank/DDBJ databases">
        <title>Discinaceae phylogenomics.</title>
        <authorList>
            <person name="Dirks A.C."/>
            <person name="James T.Y."/>
        </authorList>
    </citation>
    <scope>NUCLEOTIDE SEQUENCE [LARGE SCALE GENOMIC DNA]</scope>
    <source>
        <strain evidence="2 3">ACD0624</strain>
    </source>
</reference>
<organism evidence="2 3">
    <name type="scientific">Discina gigas</name>
    <dbReference type="NCBI Taxonomy" id="1032678"/>
    <lineage>
        <taxon>Eukaryota</taxon>
        <taxon>Fungi</taxon>
        <taxon>Dikarya</taxon>
        <taxon>Ascomycota</taxon>
        <taxon>Pezizomycotina</taxon>
        <taxon>Pezizomycetes</taxon>
        <taxon>Pezizales</taxon>
        <taxon>Discinaceae</taxon>
        <taxon>Discina</taxon>
    </lineage>
</organism>